<reference evidence="8 9" key="1">
    <citation type="submission" date="2019-01" db="EMBL/GenBank/DDBJ databases">
        <title>Sequencing of cultivated peanut Arachis hypogaea provides insights into genome evolution and oil improvement.</title>
        <authorList>
            <person name="Chen X."/>
        </authorList>
    </citation>
    <scope>NUCLEOTIDE SEQUENCE [LARGE SCALE GENOMIC DNA]</scope>
    <source>
        <strain evidence="9">cv. Fuhuasheng</strain>
        <tissue evidence="8">Leaves</tissue>
    </source>
</reference>
<evidence type="ECO:0000313" key="9">
    <source>
        <dbReference type="Proteomes" id="UP000289738"/>
    </source>
</evidence>
<feature type="region of interest" description="Disordered" evidence="5">
    <location>
        <begin position="100"/>
        <end position="121"/>
    </location>
</feature>
<keyword evidence="6" id="KW-1133">Transmembrane helix</keyword>
<sequence length="171" mass="19529">MLLVTLPRAAIPRVLTSILLTNTMEILPIITVMLVIWIPLSGVHSILGRAVVVHADPDDFERGIEPWTFVQRLGEDVFIPASCPHQVRNMKVLKIRLPRRHHEDEDREAKNPRNAKHTENQDTNQVLVNVVVEKNGLVKFRNTVKNDIKIASFEVLRVQSFSNVQFTTKDL</sequence>
<feature type="transmembrane region" description="Helical" evidence="6">
    <location>
        <begin position="20"/>
        <end position="40"/>
    </location>
</feature>
<evidence type="ECO:0000256" key="3">
    <source>
        <dbReference type="ARBA" id="ARBA00022723"/>
    </source>
</evidence>
<comment type="similarity">
    <text evidence="2">Belongs to the JARID1 histone demethylase family.</text>
</comment>
<name>A0A445ECG8_ARAHY</name>
<evidence type="ECO:0000256" key="2">
    <source>
        <dbReference type="ARBA" id="ARBA00006801"/>
    </source>
</evidence>
<evidence type="ECO:0000256" key="5">
    <source>
        <dbReference type="SAM" id="MobiDB-lite"/>
    </source>
</evidence>
<keyword evidence="6" id="KW-0812">Transmembrane</keyword>
<dbReference type="InterPro" id="IPR036423">
    <property type="entry name" value="SOD-like_Cu/Zn_dom_sf"/>
</dbReference>
<dbReference type="InterPro" id="IPR003347">
    <property type="entry name" value="JmjC_dom"/>
</dbReference>
<evidence type="ECO:0000259" key="7">
    <source>
        <dbReference type="Pfam" id="PF02373"/>
    </source>
</evidence>
<dbReference type="SUPFAM" id="SSF49329">
    <property type="entry name" value="Cu,Zn superoxide dismutase-like"/>
    <property type="match status" value="1"/>
</dbReference>
<dbReference type="GO" id="GO:0006801">
    <property type="term" value="P:superoxide metabolic process"/>
    <property type="evidence" value="ECO:0007669"/>
    <property type="project" value="InterPro"/>
</dbReference>
<organism evidence="8 9">
    <name type="scientific">Arachis hypogaea</name>
    <name type="common">Peanut</name>
    <dbReference type="NCBI Taxonomy" id="3818"/>
    <lineage>
        <taxon>Eukaryota</taxon>
        <taxon>Viridiplantae</taxon>
        <taxon>Streptophyta</taxon>
        <taxon>Embryophyta</taxon>
        <taxon>Tracheophyta</taxon>
        <taxon>Spermatophyta</taxon>
        <taxon>Magnoliopsida</taxon>
        <taxon>eudicotyledons</taxon>
        <taxon>Gunneridae</taxon>
        <taxon>Pentapetalae</taxon>
        <taxon>rosids</taxon>
        <taxon>fabids</taxon>
        <taxon>Fabales</taxon>
        <taxon>Fabaceae</taxon>
        <taxon>Papilionoideae</taxon>
        <taxon>50 kb inversion clade</taxon>
        <taxon>dalbergioids sensu lato</taxon>
        <taxon>Dalbergieae</taxon>
        <taxon>Pterocarpus clade</taxon>
        <taxon>Arachis</taxon>
    </lineage>
</organism>
<comment type="subcellular location">
    <subcellularLocation>
        <location evidence="1">Nucleus</location>
    </subcellularLocation>
</comment>
<dbReference type="GO" id="GO:0000118">
    <property type="term" value="C:histone deacetylase complex"/>
    <property type="evidence" value="ECO:0007669"/>
    <property type="project" value="TreeGrafter"/>
</dbReference>
<dbReference type="Pfam" id="PF02373">
    <property type="entry name" value="JmjC"/>
    <property type="match status" value="1"/>
</dbReference>
<accession>A0A445ECG8</accession>
<dbReference type="PANTHER" id="PTHR12549:SF53">
    <property type="entry name" value="JMJC DOMAIN-CONTAINING PROTEIN"/>
    <property type="match status" value="1"/>
</dbReference>
<protein>
    <recommendedName>
        <fullName evidence="7">JmjC domain-containing protein</fullName>
    </recommendedName>
</protein>
<keyword evidence="3" id="KW-0479">Metal-binding</keyword>
<keyword evidence="6" id="KW-0472">Membrane</keyword>
<dbReference type="GO" id="GO:0000785">
    <property type="term" value="C:chromatin"/>
    <property type="evidence" value="ECO:0007669"/>
    <property type="project" value="TreeGrafter"/>
</dbReference>
<dbReference type="GO" id="GO:0046872">
    <property type="term" value="F:metal ion binding"/>
    <property type="evidence" value="ECO:0007669"/>
    <property type="project" value="UniProtKB-KW"/>
</dbReference>
<dbReference type="Proteomes" id="UP000289738">
    <property type="component" value="Chromosome A02"/>
</dbReference>
<dbReference type="AlphaFoldDB" id="A0A445ECG8"/>
<dbReference type="STRING" id="3818.A0A445ECG8"/>
<dbReference type="InterPro" id="IPR045109">
    <property type="entry name" value="LSDs-like"/>
</dbReference>
<proteinExistence type="inferred from homology"/>
<comment type="caution">
    <text evidence="8">The sequence shown here is derived from an EMBL/GenBank/DDBJ whole genome shotgun (WGS) entry which is preliminary data.</text>
</comment>
<dbReference type="GO" id="GO:0006357">
    <property type="term" value="P:regulation of transcription by RNA polymerase II"/>
    <property type="evidence" value="ECO:0007669"/>
    <property type="project" value="TreeGrafter"/>
</dbReference>
<dbReference type="GO" id="GO:0031490">
    <property type="term" value="F:chromatin DNA binding"/>
    <property type="evidence" value="ECO:0007669"/>
    <property type="project" value="TreeGrafter"/>
</dbReference>
<gene>
    <name evidence="8" type="ORF">Ahy_A02g007547</name>
</gene>
<dbReference type="EMBL" id="SDMP01000002">
    <property type="protein sequence ID" value="RYR73202.1"/>
    <property type="molecule type" value="Genomic_DNA"/>
</dbReference>
<evidence type="ECO:0000256" key="1">
    <source>
        <dbReference type="ARBA" id="ARBA00004123"/>
    </source>
</evidence>
<dbReference type="GO" id="GO:0003712">
    <property type="term" value="F:transcription coregulator activity"/>
    <property type="evidence" value="ECO:0007669"/>
    <property type="project" value="TreeGrafter"/>
</dbReference>
<dbReference type="Gene3D" id="2.60.120.650">
    <property type="entry name" value="Cupin"/>
    <property type="match status" value="1"/>
</dbReference>
<evidence type="ECO:0000256" key="4">
    <source>
        <dbReference type="ARBA" id="ARBA00023242"/>
    </source>
</evidence>
<feature type="domain" description="JmjC" evidence="7">
    <location>
        <begin position="55"/>
        <end position="91"/>
    </location>
</feature>
<keyword evidence="9" id="KW-1185">Reference proteome</keyword>
<dbReference type="GO" id="GO:0032454">
    <property type="term" value="F:histone H3K9 demethylase activity"/>
    <property type="evidence" value="ECO:0007669"/>
    <property type="project" value="InterPro"/>
</dbReference>
<dbReference type="PANTHER" id="PTHR12549">
    <property type="entry name" value="JMJC DOMAIN-CONTAINING HISTONE DEMETHYLATION PROTEIN"/>
    <property type="match status" value="1"/>
</dbReference>
<feature type="compositionally biased region" description="Basic and acidic residues" evidence="5">
    <location>
        <begin position="101"/>
        <end position="120"/>
    </location>
</feature>
<keyword evidence="4" id="KW-0539">Nucleus</keyword>
<evidence type="ECO:0000313" key="8">
    <source>
        <dbReference type="EMBL" id="RYR73202.1"/>
    </source>
</evidence>
<evidence type="ECO:0000256" key="6">
    <source>
        <dbReference type="SAM" id="Phobius"/>
    </source>
</evidence>